<dbReference type="Proteomes" id="UP000667802">
    <property type="component" value="Unassembled WGS sequence"/>
</dbReference>
<gene>
    <name evidence="1" type="ORF">G7B40_028525</name>
</gene>
<dbReference type="NCBIfam" id="NF041928">
    <property type="entry name" value="choice_anch_W"/>
    <property type="match status" value="1"/>
</dbReference>
<dbReference type="EMBL" id="JAALHA020000018">
    <property type="protein sequence ID" value="MDR9898475.1"/>
    <property type="molecule type" value="Genomic_DNA"/>
</dbReference>
<organism evidence="1 2">
    <name type="scientific">Aetokthonos hydrillicola Thurmond2011</name>
    <dbReference type="NCBI Taxonomy" id="2712845"/>
    <lineage>
        <taxon>Bacteria</taxon>
        <taxon>Bacillati</taxon>
        <taxon>Cyanobacteriota</taxon>
        <taxon>Cyanophyceae</taxon>
        <taxon>Nostocales</taxon>
        <taxon>Hapalosiphonaceae</taxon>
        <taxon>Aetokthonos</taxon>
    </lineage>
</organism>
<evidence type="ECO:0000313" key="1">
    <source>
        <dbReference type="EMBL" id="MDR9898475.1"/>
    </source>
</evidence>
<proteinExistence type="predicted"/>
<accession>A0AAP5MAT5</accession>
<evidence type="ECO:0000313" key="2">
    <source>
        <dbReference type="Proteomes" id="UP000667802"/>
    </source>
</evidence>
<protein>
    <submittedName>
        <fullName evidence="1">PEP-CTERM sorting domain-containing protein</fullName>
    </submittedName>
</protein>
<reference evidence="2" key="1">
    <citation type="journal article" date="2021" name="Science">
        <title>Hunting the eagle killer: A cyanobacterial neurotoxin causes vacuolar myelinopathy.</title>
        <authorList>
            <person name="Breinlinger S."/>
            <person name="Phillips T.J."/>
            <person name="Haram B.N."/>
            <person name="Mares J."/>
            <person name="Martinez Yerena J.A."/>
            <person name="Hrouzek P."/>
            <person name="Sobotka R."/>
            <person name="Henderson W.M."/>
            <person name="Schmieder P."/>
            <person name="Williams S.M."/>
            <person name="Lauderdale J.D."/>
            <person name="Wilde H.D."/>
            <person name="Gerrin W."/>
            <person name="Kust A."/>
            <person name="Washington J.W."/>
            <person name="Wagner C."/>
            <person name="Geier B."/>
            <person name="Liebeke M."/>
            <person name="Enke H."/>
            <person name="Niedermeyer T.H.J."/>
            <person name="Wilde S.B."/>
        </authorList>
    </citation>
    <scope>NUCLEOTIDE SEQUENCE [LARGE SCALE GENOMIC DNA]</scope>
    <source>
        <strain evidence="2">Thurmond2011</strain>
    </source>
</reference>
<comment type="caution">
    <text evidence="1">The sequence shown here is derived from an EMBL/GenBank/DDBJ whole genome shotgun (WGS) entry which is preliminary data.</text>
</comment>
<dbReference type="InterPro" id="IPR049671">
    <property type="entry name" value="Choice_anch_W"/>
</dbReference>
<dbReference type="AlphaFoldDB" id="A0AAP5MAT5"/>
<dbReference type="RefSeq" id="WP_208354624.1">
    <property type="nucleotide sequence ID" value="NZ_JAALHA020000018.1"/>
</dbReference>
<sequence>MLYKQKFANHLNPLIIAVLAALGLFLVPHSAKAFTLVNRTSLTDADFNNILDQGTFKELFVAEGRIGNNSLNDAERELGINRNARALVAPGEPVASGQFVWGNGTPVDFTLNYTGSTINYTVGGQTLTTTAFNGPVNDIYLRTFATQNSTATLSDLVFKDLTTTNTKFTIGSLSSTGTSTPDTDYLEITDISDPFEITGKVALSWTGIQPPTRSNLAYQIKVGGSSSVPPIPRQVPESGTTGAILLTGIAGIGYRCRKRFLQFQPGFHK</sequence>
<keyword evidence="2" id="KW-1185">Reference proteome</keyword>
<name>A0AAP5MAT5_9CYAN</name>